<protein>
    <recommendedName>
        <fullName evidence="1">Four-carbon acid sugar kinase nucleotide binding domain-containing protein</fullName>
    </recommendedName>
</protein>
<keyword evidence="2" id="KW-0614">Plasmid</keyword>
<geneLocation type="plasmid" evidence="2 3">
    <name>C</name>
</geneLocation>
<dbReference type="Pfam" id="PF17042">
    <property type="entry name" value="NBD_C"/>
    <property type="match status" value="1"/>
</dbReference>
<organism evidence="2 3">
    <name type="scientific">Sinorhizobium americanum</name>
    <dbReference type="NCBI Taxonomy" id="194963"/>
    <lineage>
        <taxon>Bacteria</taxon>
        <taxon>Pseudomonadati</taxon>
        <taxon>Pseudomonadota</taxon>
        <taxon>Alphaproteobacteria</taxon>
        <taxon>Hyphomicrobiales</taxon>
        <taxon>Rhizobiaceae</taxon>
        <taxon>Sinorhizobium/Ensifer group</taxon>
        <taxon>Sinorhizobium</taxon>
    </lineage>
</organism>
<dbReference type="KEGG" id="same:SAMCFNEI73_pC1479"/>
<proteinExistence type="predicted"/>
<dbReference type="InterPro" id="IPR042213">
    <property type="entry name" value="NBD_C_sf"/>
</dbReference>
<evidence type="ECO:0000259" key="1">
    <source>
        <dbReference type="Pfam" id="PF17042"/>
    </source>
</evidence>
<keyword evidence="3" id="KW-1185">Reference proteome</keyword>
<feature type="domain" description="Four-carbon acid sugar kinase nucleotide binding" evidence="1">
    <location>
        <begin position="2"/>
        <end position="78"/>
    </location>
</feature>
<sequence>MVEGALSKIAKQLVDRGVSELIVAGGETSGAVVKSIGINQLDIGNEIAPGVPWVSSPTAAGRISLALKSGNFGAPDFFVQAWDKL</sequence>
<reference evidence="2 3" key="1">
    <citation type="submission" date="2015-10" db="EMBL/GenBank/DDBJ databases">
        <title>Genomic differences between typical nodule nitrogen-fixing rhizobial strains and those coming from bean seeds.</title>
        <authorList>
            <person name="Peralta H."/>
            <person name="Aguilar-Vera A."/>
            <person name="Diaz R."/>
            <person name="Mora Y."/>
            <person name="Martinez-Batallar G."/>
            <person name="Salazar E."/>
            <person name="Vargas-Lagunas C."/>
            <person name="Encarnacion S."/>
            <person name="Girard L."/>
            <person name="Mora J."/>
        </authorList>
    </citation>
    <scope>NUCLEOTIDE SEQUENCE [LARGE SCALE GENOMIC DNA]</scope>
    <source>
        <strain evidence="2 3">CFNEI 73</strain>
        <plasmid evidence="2 3">C</plasmid>
    </source>
</reference>
<evidence type="ECO:0000313" key="3">
    <source>
        <dbReference type="Proteomes" id="UP000182306"/>
    </source>
</evidence>
<name>A0A1L3LYU5_9HYPH</name>
<dbReference type="InterPro" id="IPR031475">
    <property type="entry name" value="NBD_C"/>
</dbReference>
<gene>
    <name evidence="2" type="ORF">SAMCFNEI73_pC1479</name>
</gene>
<dbReference type="EMBL" id="CP013110">
    <property type="protein sequence ID" value="APG95183.1"/>
    <property type="molecule type" value="Genomic_DNA"/>
</dbReference>
<dbReference type="SUPFAM" id="SSF142764">
    <property type="entry name" value="YgbK-like"/>
    <property type="match status" value="1"/>
</dbReference>
<accession>A0A1L3LYU5</accession>
<dbReference type="AlphaFoldDB" id="A0A1L3LYU5"/>
<dbReference type="Gene3D" id="3.40.980.20">
    <property type="entry name" value="Four-carbon acid sugar kinase, nucleotide binding domain"/>
    <property type="match status" value="1"/>
</dbReference>
<evidence type="ECO:0000313" key="2">
    <source>
        <dbReference type="EMBL" id="APG95183.1"/>
    </source>
</evidence>
<dbReference type="Proteomes" id="UP000182306">
    <property type="component" value="Plasmid C"/>
</dbReference>